<accession>A0ABD0YM20</accession>
<dbReference type="PANTHER" id="PTHR45915:SF2">
    <property type="entry name" value="TOUTATIS, ISOFORM E"/>
    <property type="match status" value="1"/>
</dbReference>
<evidence type="ECO:0000313" key="6">
    <source>
        <dbReference type="Proteomes" id="UP001558652"/>
    </source>
</evidence>
<keyword evidence="2" id="KW-0539">Nucleus</keyword>
<dbReference type="Proteomes" id="UP001558652">
    <property type="component" value="Unassembled WGS sequence"/>
</dbReference>
<evidence type="ECO:0000313" key="5">
    <source>
        <dbReference type="EMBL" id="KAL1132311.1"/>
    </source>
</evidence>
<comment type="caution">
    <text evidence="5">The sequence shown here is derived from an EMBL/GenBank/DDBJ whole genome shotgun (WGS) entry which is preliminary data.</text>
</comment>
<feature type="domain" description="DDT" evidence="4">
    <location>
        <begin position="76"/>
        <end position="138"/>
    </location>
</feature>
<proteinExistence type="predicted"/>
<dbReference type="AlphaFoldDB" id="A0ABD0YM20"/>
<dbReference type="EMBL" id="JBFDAA010000005">
    <property type="protein sequence ID" value="KAL1132311.1"/>
    <property type="molecule type" value="Genomic_DNA"/>
</dbReference>
<reference evidence="5 6" key="1">
    <citation type="submission" date="2024-07" db="EMBL/GenBank/DDBJ databases">
        <title>Chromosome-level genome assembly of the water stick insect Ranatra chinensis (Heteroptera: Nepidae).</title>
        <authorList>
            <person name="Liu X."/>
        </authorList>
    </citation>
    <scope>NUCLEOTIDE SEQUENCE [LARGE SCALE GENOMIC DNA]</scope>
    <source>
        <strain evidence="5">Cailab_2021Rc</strain>
        <tissue evidence="5">Muscle</tissue>
    </source>
</reference>
<evidence type="ECO:0000256" key="1">
    <source>
        <dbReference type="ARBA" id="ARBA00004123"/>
    </source>
</evidence>
<dbReference type="Pfam" id="PF15612">
    <property type="entry name" value="WHIM1"/>
    <property type="match status" value="1"/>
</dbReference>
<name>A0ABD0YM20_9HEMI</name>
<dbReference type="GO" id="GO:0005634">
    <property type="term" value="C:nucleus"/>
    <property type="evidence" value="ECO:0007669"/>
    <property type="project" value="UniProtKB-SubCell"/>
</dbReference>
<dbReference type="PROSITE" id="PS50827">
    <property type="entry name" value="DDT"/>
    <property type="match status" value="1"/>
</dbReference>
<dbReference type="Pfam" id="PF02791">
    <property type="entry name" value="DDT"/>
    <property type="match status" value="1"/>
</dbReference>
<dbReference type="InterPro" id="IPR028942">
    <property type="entry name" value="WHIM1_dom"/>
</dbReference>
<dbReference type="InterPro" id="IPR018501">
    <property type="entry name" value="DDT_dom"/>
</dbReference>
<keyword evidence="6" id="KW-1185">Reference proteome</keyword>
<feature type="coiled-coil region" evidence="3">
    <location>
        <begin position="4"/>
        <end position="38"/>
    </location>
</feature>
<dbReference type="SMART" id="SM00571">
    <property type="entry name" value="DDT"/>
    <property type="match status" value="1"/>
</dbReference>
<comment type="subcellular location">
    <subcellularLocation>
        <location evidence="1">Nucleus</location>
    </subcellularLocation>
</comment>
<evidence type="ECO:0000256" key="2">
    <source>
        <dbReference type="ARBA" id="ARBA00023242"/>
    </source>
</evidence>
<gene>
    <name evidence="5" type="ORF">AAG570_010267</name>
</gene>
<evidence type="ECO:0000259" key="4">
    <source>
        <dbReference type="PROSITE" id="PS50827"/>
    </source>
</evidence>
<sequence>MALVKALELRKRLEEREKKRLEQRAEKIATREKRMEQRRVEVEILRELRKPVEDMELNENKVMPVLDRIPGMKLSGKAFADTLMVHEFLHNFGETLGFDMESLPTLNSLQEALLGLNEEAEEELLSVITQLVICGIEDPGIPHPARHTTLLSHSLRQADISHSNLSEILRIYLYANATGELKAMTGVHFEREKEKRVTEHHNNMSENVEEPSGKNSAFFALLKENPTYKMSEWLKRRPFLSLNPTQKATILAFLCHELLQNKAVIKQIDSAIETVAQLKRERWPIEANLRKYVENKNE</sequence>
<protein>
    <recommendedName>
        <fullName evidence="4">DDT domain-containing protein</fullName>
    </recommendedName>
</protein>
<organism evidence="5 6">
    <name type="scientific">Ranatra chinensis</name>
    <dbReference type="NCBI Taxonomy" id="642074"/>
    <lineage>
        <taxon>Eukaryota</taxon>
        <taxon>Metazoa</taxon>
        <taxon>Ecdysozoa</taxon>
        <taxon>Arthropoda</taxon>
        <taxon>Hexapoda</taxon>
        <taxon>Insecta</taxon>
        <taxon>Pterygota</taxon>
        <taxon>Neoptera</taxon>
        <taxon>Paraneoptera</taxon>
        <taxon>Hemiptera</taxon>
        <taxon>Heteroptera</taxon>
        <taxon>Panheteroptera</taxon>
        <taxon>Nepomorpha</taxon>
        <taxon>Nepidae</taxon>
        <taxon>Ranatrinae</taxon>
        <taxon>Ranatra</taxon>
    </lineage>
</organism>
<dbReference type="PANTHER" id="PTHR45915">
    <property type="entry name" value="TRANSCRIPTION INTERMEDIARY FACTOR"/>
    <property type="match status" value="1"/>
</dbReference>
<keyword evidence="3" id="KW-0175">Coiled coil</keyword>
<evidence type="ECO:0000256" key="3">
    <source>
        <dbReference type="SAM" id="Coils"/>
    </source>
</evidence>